<dbReference type="Proteomes" id="UP000217199">
    <property type="component" value="Unassembled WGS sequence"/>
</dbReference>
<protein>
    <submittedName>
        <fullName evidence="1">Uncharacterized protein</fullName>
    </submittedName>
</protein>
<evidence type="ECO:0000313" key="1">
    <source>
        <dbReference type="EMBL" id="PAV22633.1"/>
    </source>
</evidence>
<sequence length="190" mass="22811">METTEPEFSSDFYLMYPDYWDSSSSFIMPSRTMFQEHTPVVIIRRTSDDYEAEISSMKYVCDELRFILDGLEAYELEKYRNECPDATLRYNTARKFYYEFWKAKTYMEELDNIVGVEEPRDIVIQRRIYLIETLATKMRDEECSLSELGFAFDNIRVIGNVLRTIPDQINKQLKECLKSEEFWKTDFEKE</sequence>
<keyword evidence="2" id="KW-1185">Reference proteome</keyword>
<dbReference type="EMBL" id="NBII01000002">
    <property type="protein sequence ID" value="PAV22633.1"/>
    <property type="molecule type" value="Genomic_DNA"/>
</dbReference>
<gene>
    <name evidence="1" type="ORF">PNOK_0259000</name>
</gene>
<name>A0A286USQ3_9AGAM</name>
<comment type="caution">
    <text evidence="1">The sequence shown here is derived from an EMBL/GenBank/DDBJ whole genome shotgun (WGS) entry which is preliminary data.</text>
</comment>
<dbReference type="AlphaFoldDB" id="A0A286USQ3"/>
<reference evidence="1 2" key="1">
    <citation type="journal article" date="2017" name="Mol. Ecol.">
        <title>Comparative and population genomic landscape of Phellinus noxius: A hypervariable fungus causing root rot in trees.</title>
        <authorList>
            <person name="Chung C.L."/>
            <person name="Lee T.J."/>
            <person name="Akiba M."/>
            <person name="Lee H.H."/>
            <person name="Kuo T.H."/>
            <person name="Liu D."/>
            <person name="Ke H.M."/>
            <person name="Yokoi T."/>
            <person name="Roa M.B."/>
            <person name="Lu M.J."/>
            <person name="Chang Y.Y."/>
            <person name="Ann P.J."/>
            <person name="Tsai J.N."/>
            <person name="Chen C.Y."/>
            <person name="Tzean S.S."/>
            <person name="Ota Y."/>
            <person name="Hattori T."/>
            <person name="Sahashi N."/>
            <person name="Liou R.F."/>
            <person name="Kikuchi T."/>
            <person name="Tsai I.J."/>
        </authorList>
    </citation>
    <scope>NUCLEOTIDE SEQUENCE [LARGE SCALE GENOMIC DNA]</scope>
    <source>
        <strain evidence="1 2">FFPRI411160</strain>
    </source>
</reference>
<dbReference type="InParanoid" id="A0A286USQ3"/>
<organism evidence="1 2">
    <name type="scientific">Pyrrhoderma noxium</name>
    <dbReference type="NCBI Taxonomy" id="2282107"/>
    <lineage>
        <taxon>Eukaryota</taxon>
        <taxon>Fungi</taxon>
        <taxon>Dikarya</taxon>
        <taxon>Basidiomycota</taxon>
        <taxon>Agaricomycotina</taxon>
        <taxon>Agaricomycetes</taxon>
        <taxon>Hymenochaetales</taxon>
        <taxon>Hymenochaetaceae</taxon>
        <taxon>Pyrrhoderma</taxon>
    </lineage>
</organism>
<proteinExistence type="predicted"/>
<accession>A0A286USQ3</accession>
<evidence type="ECO:0000313" key="2">
    <source>
        <dbReference type="Proteomes" id="UP000217199"/>
    </source>
</evidence>